<name>A0A3B0YN61_9ZZZZ</name>
<sequence>MNNIYDAKFTIKEKREWEKILDDFLNELSNHLGMNLEKRSYFIEEQVEGEASFGCHVDFRGTISTSLQLELCGILCLGINWNERAHVGTYLLYYHEGIRLAPNADDESVSYIPRENDGWGYAHMEVGEGGEWSNYNTPRRVGCLSI</sequence>
<dbReference type="AlphaFoldDB" id="A0A3B0YN61"/>
<dbReference type="EMBL" id="UOFL01000241">
    <property type="protein sequence ID" value="VAW82355.1"/>
    <property type="molecule type" value="Genomic_DNA"/>
</dbReference>
<gene>
    <name evidence="1" type="ORF">MNBD_GAMMA12-958</name>
</gene>
<proteinExistence type="predicted"/>
<protein>
    <submittedName>
        <fullName evidence="1">Uncharacterized protein</fullName>
    </submittedName>
</protein>
<accession>A0A3B0YN61</accession>
<reference evidence="1" key="1">
    <citation type="submission" date="2018-06" db="EMBL/GenBank/DDBJ databases">
        <authorList>
            <person name="Zhirakovskaya E."/>
        </authorList>
    </citation>
    <scope>NUCLEOTIDE SEQUENCE</scope>
</reference>
<organism evidence="1">
    <name type="scientific">hydrothermal vent metagenome</name>
    <dbReference type="NCBI Taxonomy" id="652676"/>
    <lineage>
        <taxon>unclassified sequences</taxon>
        <taxon>metagenomes</taxon>
        <taxon>ecological metagenomes</taxon>
    </lineage>
</organism>
<evidence type="ECO:0000313" key="1">
    <source>
        <dbReference type="EMBL" id="VAW82355.1"/>
    </source>
</evidence>